<evidence type="ECO:0000256" key="7">
    <source>
        <dbReference type="ARBA" id="ARBA00022679"/>
    </source>
</evidence>
<proteinExistence type="inferred from homology"/>
<dbReference type="Gene3D" id="3.30.470.20">
    <property type="entry name" value="ATP-grasp fold, B domain"/>
    <property type="match status" value="1"/>
</dbReference>
<dbReference type="Proteomes" id="UP001257659">
    <property type="component" value="Unassembled WGS sequence"/>
</dbReference>
<keyword evidence="11" id="KW-0067">ATP-binding</keyword>
<sequence length="974" mass="111300">MKLPSPLVYKIFILTFLLFFSTLSNSQELSDEKIRSLIEEFKTLHRGPYLKIEWFCDDGTKRDSKDPCPDKIGGIQHASYKPIVERLQEENHIFFADILAYTDKGDFWDANNQHSRLKQYQLNQYLMNIDNGWIMEKAQFYRGAIQSEDEEEWGIDFYNWLLLDNQKIEENFFLIRQSLKNIPHSGSDQTAQKIRNLSKVIADNNSRFMDVRTKLHSQPEESDIKLVKNFREKNSDKLSKTELQQLDSLQNSLQKFYAPIDLNWFAQKATVFPKDSYLRNKLENFSTNAANRENNSILIENAANLMCDIRTQLTEVQSTSDQLVALDISLKLEEIIFRTAPEWKPENLREQLDKIYALSLASASAGFVEWWEWNSVDHYLQLQQTDEITLENLQQKLTIARSQVEWSASMVKAIYGDVVEKYEAFEPKANSFIDDRLRSSIALQLGKSVSELGDFIAEKASLENKVFKLNNQSSIRGLNPGYALGELEIISGTSTEIDVNPNKIYIFQKPPSDLKPIAGILTVAEGNLVSHVQLLARNLGIPNAVISAENLEQLQKYEGEKIFFAVSEKGTVVMKEADDMENEEEDLFASEEKQKEKINVPTEKIDLTCQVPIPLSQVDASDSGKICGPKAANLGQLKMMFPEKVVDGVVIPFGVFRQHMNQKMPLQEGSYWDYLKATFAQAEQMRENDIPEEEIELCQLDRLFQLQTAIKNMPLQEDFKTYLAESFYDNFEQPLGNVPVFLRSDTNMEDLPNFTGAGLNLTVFNVRDEAKIVQGIKDVWASPYTERSFKWRQRFLENPENVYPSILIIPSVDVDYSGVMITKGINNDNENDLTVAFSRGAGGAVDGQSAETWLIDIEKGAQLLSPAREASYNRLPTEGGLTKKYSSFDKPILSEKNINAIRKMAKDIRKILPERTSKENTGPYDVELGFQNDKLWLFQIRPFVENKNAKSSTYLKSITPTIDNEQLISLETNL</sequence>
<keyword evidence="7" id="KW-0808">Transferase</keyword>
<dbReference type="RefSeq" id="WP_309727746.1">
    <property type="nucleotide sequence ID" value="NZ_JAVDQA010000003.1"/>
</dbReference>
<protein>
    <recommendedName>
        <fullName evidence="6">Phosphoenolpyruvate synthase</fullName>
        <ecNumber evidence="5">2.7.9.2</ecNumber>
    </recommendedName>
    <alternativeName>
        <fullName evidence="13">Pyruvate, water dikinase</fullName>
    </alternativeName>
</protein>
<evidence type="ECO:0000256" key="12">
    <source>
        <dbReference type="ARBA" id="ARBA00022842"/>
    </source>
</evidence>
<keyword evidence="9" id="KW-0547">Nucleotide-binding</keyword>
<dbReference type="Gene3D" id="3.30.1490.20">
    <property type="entry name" value="ATP-grasp fold, A domain"/>
    <property type="match status" value="1"/>
</dbReference>
<evidence type="ECO:0000256" key="4">
    <source>
        <dbReference type="ARBA" id="ARBA00007837"/>
    </source>
</evidence>
<evidence type="ECO:0000256" key="8">
    <source>
        <dbReference type="ARBA" id="ARBA00022723"/>
    </source>
</evidence>
<comment type="function">
    <text evidence="2">Catalyzes the phosphorylation of pyruvate to phosphoenolpyruvate.</text>
</comment>
<dbReference type="Pfam" id="PF01326">
    <property type="entry name" value="PPDK_N"/>
    <property type="match status" value="1"/>
</dbReference>
<evidence type="ECO:0000256" key="1">
    <source>
        <dbReference type="ARBA" id="ARBA00001946"/>
    </source>
</evidence>
<keyword evidence="12" id="KW-0460">Magnesium</keyword>
<evidence type="ECO:0000256" key="11">
    <source>
        <dbReference type="ARBA" id="ARBA00022840"/>
    </source>
</evidence>
<keyword evidence="10" id="KW-0418">Kinase</keyword>
<accession>A0ABU1K756</accession>
<gene>
    <name evidence="16" type="ORF">GGR31_001495</name>
</gene>
<dbReference type="PANTHER" id="PTHR43030">
    <property type="entry name" value="PHOSPHOENOLPYRUVATE SYNTHASE"/>
    <property type="match status" value="1"/>
</dbReference>
<comment type="similarity">
    <text evidence="4">Belongs to the PEP-utilizing enzyme family.</text>
</comment>
<comment type="catalytic activity">
    <reaction evidence="14">
        <text>pyruvate + ATP + H2O = phosphoenolpyruvate + AMP + phosphate + 2 H(+)</text>
        <dbReference type="Rhea" id="RHEA:11364"/>
        <dbReference type="ChEBI" id="CHEBI:15361"/>
        <dbReference type="ChEBI" id="CHEBI:15377"/>
        <dbReference type="ChEBI" id="CHEBI:15378"/>
        <dbReference type="ChEBI" id="CHEBI:30616"/>
        <dbReference type="ChEBI" id="CHEBI:43474"/>
        <dbReference type="ChEBI" id="CHEBI:58702"/>
        <dbReference type="ChEBI" id="CHEBI:456215"/>
        <dbReference type="EC" id="2.7.9.2"/>
    </reaction>
</comment>
<dbReference type="EC" id="2.7.9.2" evidence="5"/>
<comment type="caution">
    <text evidence="16">The sequence shown here is derived from an EMBL/GenBank/DDBJ whole genome shotgun (WGS) entry which is preliminary data.</text>
</comment>
<dbReference type="InterPro" id="IPR002192">
    <property type="entry name" value="PPDK_AMP/ATP-bd"/>
</dbReference>
<evidence type="ECO:0000256" key="3">
    <source>
        <dbReference type="ARBA" id="ARBA00004742"/>
    </source>
</evidence>
<reference evidence="16 17" key="1">
    <citation type="submission" date="2023-07" db="EMBL/GenBank/DDBJ databases">
        <title>Genomic Encyclopedia of Type Strains, Phase IV (KMG-IV): sequencing the most valuable type-strain genomes for metagenomic binning, comparative biology and taxonomic classification.</title>
        <authorList>
            <person name="Goeker M."/>
        </authorList>
    </citation>
    <scope>NUCLEOTIDE SEQUENCE [LARGE SCALE GENOMIC DNA]</scope>
    <source>
        <strain evidence="16 17">DSM 102814</strain>
    </source>
</reference>
<evidence type="ECO:0000313" key="16">
    <source>
        <dbReference type="EMBL" id="MDR6300852.1"/>
    </source>
</evidence>
<feature type="domain" description="Pyruvate phosphate dikinase AMP/ATP-binding" evidence="15">
    <location>
        <begin position="626"/>
        <end position="952"/>
    </location>
</feature>
<dbReference type="SUPFAM" id="SSF56059">
    <property type="entry name" value="Glutathione synthetase ATP-binding domain-like"/>
    <property type="match status" value="1"/>
</dbReference>
<organism evidence="16 17">
    <name type="scientific">Mesonia maritima</name>
    <dbReference type="NCBI Taxonomy" id="1793873"/>
    <lineage>
        <taxon>Bacteria</taxon>
        <taxon>Pseudomonadati</taxon>
        <taxon>Bacteroidota</taxon>
        <taxon>Flavobacteriia</taxon>
        <taxon>Flavobacteriales</taxon>
        <taxon>Flavobacteriaceae</taxon>
        <taxon>Mesonia</taxon>
    </lineage>
</organism>
<comment type="pathway">
    <text evidence="3">Carbohydrate biosynthesis; gluconeogenesis.</text>
</comment>
<name>A0ABU1K756_9FLAO</name>
<dbReference type="PANTHER" id="PTHR43030:SF1">
    <property type="entry name" value="PHOSPHOENOLPYRUVATE SYNTHASE"/>
    <property type="match status" value="1"/>
</dbReference>
<evidence type="ECO:0000313" key="17">
    <source>
        <dbReference type="Proteomes" id="UP001257659"/>
    </source>
</evidence>
<evidence type="ECO:0000256" key="14">
    <source>
        <dbReference type="ARBA" id="ARBA00047700"/>
    </source>
</evidence>
<dbReference type="InterPro" id="IPR013815">
    <property type="entry name" value="ATP_grasp_subdomain_1"/>
</dbReference>
<dbReference type="EMBL" id="JAVDQA010000003">
    <property type="protein sequence ID" value="MDR6300852.1"/>
    <property type="molecule type" value="Genomic_DNA"/>
</dbReference>
<keyword evidence="17" id="KW-1185">Reference proteome</keyword>
<evidence type="ECO:0000259" key="15">
    <source>
        <dbReference type="Pfam" id="PF01326"/>
    </source>
</evidence>
<evidence type="ECO:0000256" key="5">
    <source>
        <dbReference type="ARBA" id="ARBA00011996"/>
    </source>
</evidence>
<evidence type="ECO:0000256" key="2">
    <source>
        <dbReference type="ARBA" id="ARBA00002988"/>
    </source>
</evidence>
<evidence type="ECO:0000256" key="13">
    <source>
        <dbReference type="ARBA" id="ARBA00033470"/>
    </source>
</evidence>
<comment type="cofactor">
    <cofactor evidence="1">
        <name>Mg(2+)</name>
        <dbReference type="ChEBI" id="CHEBI:18420"/>
    </cofactor>
</comment>
<keyword evidence="8" id="KW-0479">Metal-binding</keyword>
<evidence type="ECO:0000256" key="9">
    <source>
        <dbReference type="ARBA" id="ARBA00022741"/>
    </source>
</evidence>
<dbReference type="InterPro" id="IPR006319">
    <property type="entry name" value="PEP_synth"/>
</dbReference>
<evidence type="ECO:0000256" key="6">
    <source>
        <dbReference type="ARBA" id="ARBA00021623"/>
    </source>
</evidence>
<evidence type="ECO:0000256" key="10">
    <source>
        <dbReference type="ARBA" id="ARBA00022777"/>
    </source>
</evidence>